<dbReference type="InterPro" id="IPR001245">
    <property type="entry name" value="Ser-Thr/Tyr_kinase_cat_dom"/>
</dbReference>
<feature type="region of interest" description="Disordered" evidence="11">
    <location>
        <begin position="657"/>
        <end position="764"/>
    </location>
</feature>
<dbReference type="GO" id="GO:0005524">
    <property type="term" value="F:ATP binding"/>
    <property type="evidence" value="ECO:0007669"/>
    <property type="project" value="UniProtKB-KW"/>
</dbReference>
<dbReference type="KEGG" id="rsz:108817987"/>
<dbReference type="Gene3D" id="1.10.510.10">
    <property type="entry name" value="Transferase(Phosphotransferase) domain 1"/>
    <property type="match status" value="1"/>
</dbReference>
<dbReference type="PROSITE" id="PS50011">
    <property type="entry name" value="PROTEIN_KINASE_DOM"/>
    <property type="match status" value="1"/>
</dbReference>
<dbReference type="CDD" id="cd14066">
    <property type="entry name" value="STKc_IRAK"/>
    <property type="match status" value="1"/>
</dbReference>
<dbReference type="RefSeq" id="XP_056846647.1">
    <property type="nucleotide sequence ID" value="XM_056990667.1"/>
</dbReference>
<evidence type="ECO:0000256" key="1">
    <source>
        <dbReference type="ARBA" id="ARBA00000900"/>
    </source>
</evidence>
<feature type="compositionally biased region" description="Polar residues" evidence="11">
    <location>
        <begin position="657"/>
        <end position="681"/>
    </location>
</feature>
<keyword evidence="7" id="KW-0547">Nucleotide-binding</keyword>
<evidence type="ECO:0000256" key="7">
    <source>
        <dbReference type="ARBA" id="ARBA00022741"/>
    </source>
</evidence>
<dbReference type="OrthoDB" id="4062651at2759"/>
<evidence type="ECO:0000256" key="4">
    <source>
        <dbReference type="ARBA" id="ARBA00012483"/>
    </source>
</evidence>
<evidence type="ECO:0000256" key="9">
    <source>
        <dbReference type="ARBA" id="ARBA00022840"/>
    </source>
</evidence>
<keyword evidence="6" id="KW-0479">Metal-binding</keyword>
<dbReference type="FunFam" id="1.10.510.10:FF:000498">
    <property type="entry name" value="U-box domain-containing protein 51"/>
    <property type="match status" value="1"/>
</dbReference>
<comment type="cofactor">
    <cofactor evidence="2">
        <name>a divalent metal cation</name>
        <dbReference type="ChEBI" id="CHEBI:60240"/>
    </cofactor>
</comment>
<evidence type="ECO:0000313" key="13">
    <source>
        <dbReference type="Proteomes" id="UP000504610"/>
    </source>
</evidence>
<comment type="catalytic activity">
    <reaction evidence="1">
        <text>S-ubiquitinyl-[E2 ubiquitin-conjugating enzyme]-L-cysteine + [acceptor protein]-L-lysine = [E2 ubiquitin-conjugating enzyme]-L-cysteine + N(6)-ubiquitinyl-[acceptor protein]-L-lysine.</text>
        <dbReference type="EC" id="2.3.2.27"/>
    </reaction>
</comment>
<dbReference type="EC" id="2.3.2.27" evidence="4"/>
<evidence type="ECO:0000259" key="12">
    <source>
        <dbReference type="PROSITE" id="PS50011"/>
    </source>
</evidence>
<feature type="compositionally biased region" description="Basic and acidic residues" evidence="11">
    <location>
        <begin position="704"/>
        <end position="713"/>
    </location>
</feature>
<dbReference type="SUPFAM" id="SSF52402">
    <property type="entry name" value="Adenine nucleotide alpha hydrolases-like"/>
    <property type="match status" value="1"/>
</dbReference>
<name>A0A9W3C5E2_RAPSA</name>
<dbReference type="PANTHER" id="PTHR45647">
    <property type="entry name" value="OS02G0152300 PROTEIN"/>
    <property type="match status" value="1"/>
</dbReference>
<reference evidence="13" key="1">
    <citation type="journal article" date="2019" name="Database">
        <title>The radish genome database (RadishGD): an integrated information resource for radish genomics.</title>
        <authorList>
            <person name="Yu H.J."/>
            <person name="Baek S."/>
            <person name="Lee Y.J."/>
            <person name="Cho A."/>
            <person name="Mun J.H."/>
        </authorList>
    </citation>
    <scope>NUCLEOTIDE SEQUENCE [LARGE SCALE GENOMIC DNA]</scope>
    <source>
        <strain evidence="13">cv. WK10039</strain>
    </source>
</reference>
<dbReference type="SUPFAM" id="SSF56112">
    <property type="entry name" value="Protein kinase-like (PK-like)"/>
    <property type="match status" value="1"/>
</dbReference>
<dbReference type="GO" id="GO:0061630">
    <property type="term" value="F:ubiquitin protein ligase activity"/>
    <property type="evidence" value="ECO:0007669"/>
    <property type="project" value="UniProtKB-EC"/>
</dbReference>
<dbReference type="SMART" id="SM00220">
    <property type="entry name" value="S_TKc"/>
    <property type="match status" value="1"/>
</dbReference>
<evidence type="ECO:0000256" key="10">
    <source>
        <dbReference type="ARBA" id="ARBA00023054"/>
    </source>
</evidence>
<dbReference type="GO" id="GO:0046872">
    <property type="term" value="F:metal ion binding"/>
    <property type="evidence" value="ECO:0007669"/>
    <property type="project" value="UniProtKB-KW"/>
</dbReference>
<evidence type="ECO:0000256" key="8">
    <source>
        <dbReference type="ARBA" id="ARBA00022786"/>
    </source>
</evidence>
<keyword evidence="5" id="KW-0808">Transferase</keyword>
<feature type="region of interest" description="Disordered" evidence="11">
    <location>
        <begin position="1"/>
        <end position="49"/>
    </location>
</feature>
<accession>A0A9W3C5E2</accession>
<evidence type="ECO:0000256" key="5">
    <source>
        <dbReference type="ARBA" id="ARBA00022679"/>
    </source>
</evidence>
<reference evidence="14" key="2">
    <citation type="submission" date="2025-08" db="UniProtKB">
        <authorList>
            <consortium name="RefSeq"/>
        </authorList>
    </citation>
    <scope>IDENTIFICATION</scope>
    <source>
        <tissue evidence="14">Leaf</tissue>
    </source>
</reference>
<keyword evidence="13" id="KW-1185">Reference proteome</keyword>
<sequence>MKAASSAVSRKGIDDEEKEEEEEEVCNVFDGEVDSQTQTKRSHDDSKNNLKGFFTSLLLMEEESQKKSQEAASRREMSQLQSNYRKRARTMSDFYSDLADHYADAEESGDIDRKKSRASRAAVAVASVSAAEAESSEITGSVHGTGTGQQRRLWVKDRSRAWWEECNRSDYPEDDFKKAFRMSKSTFELICEELNAAVAKEDTALRNAIPVRQRVAVCVWRLATGEPLRLVSKKFGLGISTCHKLVLEVCKAIKEVLMPKYLQWPDDESLRNVRETYESISGIPNIVGSMYTTHIPIIAPKISVASYFNKRHTERNQKTSYSITIQAVVNPSGVFTDLCIGWPGSMSDDKVLEKSLLYQRANNGGLLKGLWVAGGPGHPLLDWVLVPYTQQNLTWTQHAFNEKMSEVQRVAKEAFGRLKGRWACLQKRTEVKLQDLPTVLGACCVLHNICEIRGERMEPELMVEVVDDEVLPENALRSVNAMKARDTISHNLLHHGLAVRLIKMARYSSEDGHAPANSTVVAIDKDKNSHFAVRWAVDHLFNMINSPNMILVHVRLKSSNHGDDELNQLFIPYRGYCARKGISMMEVILEDTDVARAVLNYVNKNLVSNIVVGSSSSSKNPFARSLKFTKSHDVAASILKSTPDFCSMYVISKGKVQSSRAAQRPITNTLVPPRAPSSTFHLQNLPDPDQDPLPRGQRNSRNATPERYHHHDNGFNTARERRRSAANGSLDFNYDFKQTNNGQRNPVGRGSFSDESDGGGSLMTGSIDLSAHNYDFIGASGSSDESASQSTRDVEAEMKRLKLELRQTMDMYSSACKEALNAKKTANELNMWKKEEARRFEEARSAEEAALAVAEMEKAKCKAAMEAAEKAQRMADLEGQRRKQAEMKARRECQEKDRALNALVQNDVRYRKYTIEEIEEATDRFASNMKVGEGGYGPVYKGTLDHTPVAIKVLRPDAAQGKKQFQQEVEVLSCIRHPHMVLLLGACPEYGCLVYEFMENGSLEDRLFRRGNSPPLSWRKRFQIAAEIATALSFLHQTKPEPLVHRDLKPANILLDRNYVSKISDVGLARLVPASVANNVTQYHMTSAAGTFCYIDPEYQQTGKLTTKSDIYSLGIMLLQIITAKNPMGLAHHVSRAIDKGTFNDMLDPVVPDWPVEEAINFAKLCLKCAELSKKDRPDLGKDIVPELVRLRNLGMDNESDASNIMGKSNSKEKPSSSNSAQSPQIDFEREDQFTYEDRPNIPESHSGDIVSFCHECIHECKLVHKRVFACSNFICLCSPEKLDD</sequence>
<evidence type="ECO:0000256" key="11">
    <source>
        <dbReference type="SAM" id="MobiDB-lite"/>
    </source>
</evidence>
<dbReference type="Pfam" id="PF13359">
    <property type="entry name" value="DDE_Tnp_4"/>
    <property type="match status" value="1"/>
</dbReference>
<dbReference type="GO" id="GO:0004672">
    <property type="term" value="F:protein kinase activity"/>
    <property type="evidence" value="ECO:0007669"/>
    <property type="project" value="InterPro"/>
</dbReference>
<proteinExistence type="predicted"/>
<dbReference type="FunFam" id="3.30.200.20:FF:000162">
    <property type="entry name" value="Adenine nucleotide alpha hydrolase-like domain kinase"/>
    <property type="match status" value="1"/>
</dbReference>
<keyword evidence="9" id="KW-0067">ATP-binding</keyword>
<evidence type="ECO:0000313" key="14">
    <source>
        <dbReference type="RefSeq" id="XP_056846647.1"/>
    </source>
</evidence>
<dbReference type="PANTHER" id="PTHR45647:SF93">
    <property type="entry name" value="KINASE WITH ADENINE NUCLEOTIDE ALPHA HYDROLASES-LIKE DOMAIN-CONTAINING PROTEIN"/>
    <property type="match status" value="1"/>
</dbReference>
<dbReference type="GeneID" id="108817987"/>
<evidence type="ECO:0000256" key="3">
    <source>
        <dbReference type="ARBA" id="ARBA00004906"/>
    </source>
</evidence>
<dbReference type="InterPro" id="IPR051348">
    <property type="entry name" value="U-box_ubiquitin_ligases"/>
</dbReference>
<feature type="compositionally biased region" description="Acidic residues" evidence="11">
    <location>
        <begin position="14"/>
        <end position="25"/>
    </location>
</feature>
<keyword evidence="8" id="KW-0833">Ubl conjugation pathway</keyword>
<feature type="region of interest" description="Disordered" evidence="11">
    <location>
        <begin position="64"/>
        <end position="83"/>
    </location>
</feature>
<evidence type="ECO:0000256" key="6">
    <source>
        <dbReference type="ARBA" id="ARBA00022723"/>
    </source>
</evidence>
<dbReference type="CDD" id="cd01989">
    <property type="entry name" value="USP_STK_Ubox_N"/>
    <property type="match status" value="1"/>
</dbReference>
<dbReference type="InterPro" id="IPR008271">
    <property type="entry name" value="Ser/Thr_kinase_AS"/>
</dbReference>
<feature type="compositionally biased region" description="Low complexity" evidence="11">
    <location>
        <begin position="1216"/>
        <end position="1225"/>
    </location>
</feature>
<organism evidence="13 14">
    <name type="scientific">Raphanus sativus</name>
    <name type="common">Radish</name>
    <name type="synonym">Raphanus raphanistrum var. sativus</name>
    <dbReference type="NCBI Taxonomy" id="3726"/>
    <lineage>
        <taxon>Eukaryota</taxon>
        <taxon>Viridiplantae</taxon>
        <taxon>Streptophyta</taxon>
        <taxon>Embryophyta</taxon>
        <taxon>Tracheophyta</taxon>
        <taxon>Spermatophyta</taxon>
        <taxon>Magnoliopsida</taxon>
        <taxon>eudicotyledons</taxon>
        <taxon>Gunneridae</taxon>
        <taxon>Pentapetalae</taxon>
        <taxon>rosids</taxon>
        <taxon>malvids</taxon>
        <taxon>Brassicales</taxon>
        <taxon>Brassicaceae</taxon>
        <taxon>Brassiceae</taxon>
        <taxon>Raphanus</taxon>
    </lineage>
</organism>
<protein>
    <recommendedName>
        <fullName evidence="4">RING-type E3 ubiquitin transferase</fullName>
        <ecNumber evidence="4">2.3.2.27</ecNumber>
    </recommendedName>
</protein>
<dbReference type="Gene3D" id="3.30.200.20">
    <property type="entry name" value="Phosphorylase Kinase, domain 1"/>
    <property type="match status" value="1"/>
</dbReference>
<comment type="pathway">
    <text evidence="3">Protein modification; protein ubiquitination.</text>
</comment>
<dbReference type="Pfam" id="PF07714">
    <property type="entry name" value="PK_Tyr_Ser-Thr"/>
    <property type="match status" value="1"/>
</dbReference>
<feature type="compositionally biased region" description="Basic and acidic residues" evidence="11">
    <location>
        <begin position="64"/>
        <end position="77"/>
    </location>
</feature>
<dbReference type="PROSITE" id="PS00108">
    <property type="entry name" value="PROTEIN_KINASE_ST"/>
    <property type="match status" value="1"/>
</dbReference>
<feature type="domain" description="Protein kinase" evidence="12">
    <location>
        <begin position="925"/>
        <end position="1189"/>
    </location>
</feature>
<keyword evidence="10" id="KW-0175">Coiled coil</keyword>
<dbReference type="InterPro" id="IPR027806">
    <property type="entry name" value="HARBI1_dom"/>
</dbReference>
<dbReference type="InterPro" id="IPR011009">
    <property type="entry name" value="Kinase-like_dom_sf"/>
</dbReference>
<dbReference type="Proteomes" id="UP000504610">
    <property type="component" value="Chromosome 7"/>
</dbReference>
<gene>
    <name evidence="14" type="primary">LOC108817987</name>
</gene>
<evidence type="ECO:0000256" key="2">
    <source>
        <dbReference type="ARBA" id="ARBA00001968"/>
    </source>
</evidence>
<feature type="region of interest" description="Disordered" evidence="11">
    <location>
        <begin position="1199"/>
        <end position="1226"/>
    </location>
</feature>
<dbReference type="InterPro" id="IPR000719">
    <property type="entry name" value="Prot_kinase_dom"/>
</dbReference>